<reference evidence="3 4" key="1">
    <citation type="submission" date="2020-04" db="EMBL/GenBank/DDBJ databases">
        <title>Enterovirga sp. isolate from soil.</title>
        <authorList>
            <person name="Chea S."/>
            <person name="Kim D.-U."/>
        </authorList>
    </citation>
    <scope>NUCLEOTIDE SEQUENCE [LARGE SCALE GENOMIC DNA]</scope>
    <source>
        <strain evidence="3 4">DB1703</strain>
    </source>
</reference>
<dbReference type="PROSITE" id="PS50293">
    <property type="entry name" value="TPR_REGION"/>
    <property type="match status" value="1"/>
</dbReference>
<feature type="domain" description="Methyltransferase type 11" evidence="2">
    <location>
        <begin position="289"/>
        <end position="381"/>
    </location>
</feature>
<dbReference type="SUPFAM" id="SSF53335">
    <property type="entry name" value="S-adenosyl-L-methionine-dependent methyltransferases"/>
    <property type="match status" value="1"/>
</dbReference>
<dbReference type="InterPro" id="IPR029063">
    <property type="entry name" value="SAM-dependent_MTases_sf"/>
</dbReference>
<dbReference type="Pfam" id="PF08241">
    <property type="entry name" value="Methyltransf_11"/>
    <property type="match status" value="1"/>
</dbReference>
<evidence type="ECO:0000313" key="4">
    <source>
        <dbReference type="Proteomes" id="UP000564885"/>
    </source>
</evidence>
<dbReference type="PANTHER" id="PTHR44809">
    <property type="match status" value="1"/>
</dbReference>
<feature type="repeat" description="TPR" evidence="1">
    <location>
        <begin position="188"/>
        <end position="221"/>
    </location>
</feature>
<evidence type="ECO:0000256" key="1">
    <source>
        <dbReference type="PROSITE-ProRule" id="PRU00339"/>
    </source>
</evidence>
<dbReference type="Pfam" id="PF13432">
    <property type="entry name" value="TPR_16"/>
    <property type="match status" value="2"/>
</dbReference>
<comment type="caution">
    <text evidence="3">The sequence shown here is derived from an EMBL/GenBank/DDBJ whole genome shotgun (WGS) entry which is preliminary data.</text>
</comment>
<dbReference type="AlphaFoldDB" id="A0A849I7P1"/>
<evidence type="ECO:0000259" key="2">
    <source>
        <dbReference type="Pfam" id="PF08241"/>
    </source>
</evidence>
<dbReference type="PROSITE" id="PS50005">
    <property type="entry name" value="TPR"/>
    <property type="match status" value="4"/>
</dbReference>
<dbReference type="InterPro" id="IPR013216">
    <property type="entry name" value="Methyltransf_11"/>
</dbReference>
<name>A0A849I7P1_9HYPH</name>
<dbReference type="CDD" id="cd02440">
    <property type="entry name" value="AdoMet_MTases"/>
    <property type="match status" value="1"/>
</dbReference>
<proteinExistence type="predicted"/>
<dbReference type="InterPro" id="IPR019734">
    <property type="entry name" value="TPR_rpt"/>
</dbReference>
<sequence>MPHTVTPAEPGSGDQVVTLQEALEIAVSAHRSGDLQAAEEVYGRIVAAAPDWAPALHFYGLLHHHRGKSEEAVRMIRRAISLGGDPGMHNNLGNIFSELGRPAEAAEAYEAAIRLYPEHSDALSNRGVALRALGRLEEAEASYRRAIEVDPRHREAYDNLGGLLSGLGRVQEAIACHAHAMELQPRNADTRRLLASAYTATGEYDKALEILRAWLDQEPNSPTARHLYAAISGRDVPERAGDAFVETTFDRFAATFDAKLAKLDYRAPELVGAAVAGAAGKPGGDLAVLDAGCGTGLCGPLLRPYASRLVGVDLSSKMLQGAASRGGYDELVHGELTGFLQSRPACFDVIVSADTLCYFGPLEAVLAAAAAALRPGGLIAFTVEEEEGPEEVRLNPHGRYSHRAGYVERVLAGAGLAGITIARDILRKERGLPVGGLVVTARMPA</sequence>
<accession>A0A849I7P1</accession>
<keyword evidence="1" id="KW-0802">TPR repeat</keyword>
<dbReference type="SUPFAM" id="SSF48452">
    <property type="entry name" value="TPR-like"/>
    <property type="match status" value="1"/>
</dbReference>
<dbReference type="InterPro" id="IPR011990">
    <property type="entry name" value="TPR-like_helical_dom_sf"/>
</dbReference>
<dbReference type="Pfam" id="PF14559">
    <property type="entry name" value="TPR_19"/>
    <property type="match status" value="1"/>
</dbReference>
<dbReference type="PANTHER" id="PTHR44809:SF1">
    <property type="entry name" value="PROTEIN O-MANNOSYL-TRANSFERASE TMTC1"/>
    <property type="match status" value="1"/>
</dbReference>
<dbReference type="Proteomes" id="UP000564885">
    <property type="component" value="Unassembled WGS sequence"/>
</dbReference>
<organism evidence="3 4">
    <name type="scientific">Enterovirga aerilata</name>
    <dbReference type="NCBI Taxonomy" id="2730920"/>
    <lineage>
        <taxon>Bacteria</taxon>
        <taxon>Pseudomonadati</taxon>
        <taxon>Pseudomonadota</taxon>
        <taxon>Alphaproteobacteria</taxon>
        <taxon>Hyphomicrobiales</taxon>
        <taxon>Methylobacteriaceae</taxon>
        <taxon>Enterovirga</taxon>
    </lineage>
</organism>
<dbReference type="GO" id="GO:0008757">
    <property type="term" value="F:S-adenosylmethionine-dependent methyltransferase activity"/>
    <property type="evidence" value="ECO:0007669"/>
    <property type="project" value="InterPro"/>
</dbReference>
<dbReference type="SMART" id="SM00028">
    <property type="entry name" value="TPR"/>
    <property type="match status" value="6"/>
</dbReference>
<dbReference type="InterPro" id="IPR052943">
    <property type="entry name" value="TMTC_O-mannosyl-trnsfr"/>
</dbReference>
<dbReference type="Gene3D" id="3.40.50.150">
    <property type="entry name" value="Vaccinia Virus protein VP39"/>
    <property type="match status" value="1"/>
</dbReference>
<evidence type="ECO:0000313" key="3">
    <source>
        <dbReference type="EMBL" id="NNM73398.1"/>
    </source>
</evidence>
<feature type="repeat" description="TPR" evidence="1">
    <location>
        <begin position="154"/>
        <end position="187"/>
    </location>
</feature>
<feature type="repeat" description="TPR" evidence="1">
    <location>
        <begin position="86"/>
        <end position="119"/>
    </location>
</feature>
<protein>
    <submittedName>
        <fullName evidence="3">Tetratricopeptide repeat protein</fullName>
    </submittedName>
</protein>
<dbReference type="RefSeq" id="WP_171218852.1">
    <property type="nucleotide sequence ID" value="NZ_JABEPP010000003.1"/>
</dbReference>
<gene>
    <name evidence="3" type="ORF">HJG44_13495</name>
</gene>
<feature type="repeat" description="TPR" evidence="1">
    <location>
        <begin position="120"/>
        <end position="153"/>
    </location>
</feature>
<dbReference type="EMBL" id="JABEPP010000003">
    <property type="protein sequence ID" value="NNM73398.1"/>
    <property type="molecule type" value="Genomic_DNA"/>
</dbReference>
<keyword evidence="4" id="KW-1185">Reference proteome</keyword>
<dbReference type="Gene3D" id="1.25.40.10">
    <property type="entry name" value="Tetratricopeptide repeat domain"/>
    <property type="match status" value="2"/>
</dbReference>